<dbReference type="SUPFAM" id="SSF55298">
    <property type="entry name" value="YjgF-like"/>
    <property type="match status" value="2"/>
</dbReference>
<dbReference type="Proteomes" id="UP000014254">
    <property type="component" value="Unassembled WGS sequence"/>
</dbReference>
<evidence type="ECO:0000256" key="4">
    <source>
        <dbReference type="ARBA" id="ARBA00018426"/>
    </source>
</evidence>
<organism evidence="14 15">
    <name type="scientific">Mucor circinelloides f. circinelloides (strain 1006PhL)</name>
    <name type="common">Mucormycosis agent</name>
    <name type="synonym">Calyptromyces circinelloides</name>
    <dbReference type="NCBI Taxonomy" id="1220926"/>
    <lineage>
        <taxon>Eukaryota</taxon>
        <taxon>Fungi</taxon>
        <taxon>Fungi incertae sedis</taxon>
        <taxon>Mucoromycota</taxon>
        <taxon>Mucoromycotina</taxon>
        <taxon>Mucoromycetes</taxon>
        <taxon>Mucorales</taxon>
        <taxon>Mucorineae</taxon>
        <taxon>Mucoraceae</taxon>
        <taxon>Mucor</taxon>
    </lineage>
</organism>
<dbReference type="EC" id="6.3.1.14" evidence="3"/>
<dbReference type="Gene3D" id="3.30.1330.40">
    <property type="entry name" value="RutC-like"/>
    <property type="match status" value="2"/>
</dbReference>
<dbReference type="EMBL" id="KE124072">
    <property type="protein sequence ID" value="EPB83409.1"/>
    <property type="molecule type" value="Genomic_DNA"/>
</dbReference>
<dbReference type="InterPro" id="IPR006175">
    <property type="entry name" value="YjgF/YER057c/UK114"/>
</dbReference>
<evidence type="ECO:0000256" key="6">
    <source>
        <dbReference type="ARBA" id="ARBA00022741"/>
    </source>
</evidence>
<feature type="domain" description="Diphthamide synthase" evidence="13">
    <location>
        <begin position="1"/>
        <end position="237"/>
    </location>
</feature>
<evidence type="ECO:0000256" key="7">
    <source>
        <dbReference type="ARBA" id="ARBA00022840"/>
    </source>
</evidence>
<dbReference type="InterPro" id="IPR002761">
    <property type="entry name" value="Diphthami_syn_dom"/>
</dbReference>
<evidence type="ECO:0000313" key="14">
    <source>
        <dbReference type="EMBL" id="EPB83409.1"/>
    </source>
</evidence>
<dbReference type="Gene3D" id="3.40.50.620">
    <property type="entry name" value="HUPs"/>
    <property type="match status" value="1"/>
</dbReference>
<dbReference type="GO" id="GO:0017183">
    <property type="term" value="P:protein histidyl modification to diphthamide"/>
    <property type="evidence" value="ECO:0007669"/>
    <property type="project" value="TreeGrafter"/>
</dbReference>
<keyword evidence="7" id="KW-0067">ATP-binding</keyword>
<keyword evidence="5" id="KW-0436">Ligase</keyword>
<keyword evidence="15" id="KW-1185">Reference proteome</keyword>
<dbReference type="CDD" id="cd06156">
    <property type="entry name" value="eu_AANH_C_2"/>
    <property type="match status" value="1"/>
</dbReference>
<dbReference type="VEuPathDB" id="FungiDB:HMPREF1544_09839"/>
<dbReference type="PANTHER" id="PTHR12196:SF2">
    <property type="entry name" value="DIPHTHINE--AMMONIA LIGASE"/>
    <property type="match status" value="1"/>
</dbReference>
<dbReference type="Pfam" id="PF01042">
    <property type="entry name" value="Ribonuc_L-PSP"/>
    <property type="match status" value="2"/>
</dbReference>
<evidence type="ECO:0000256" key="11">
    <source>
        <dbReference type="ARBA" id="ARBA00032849"/>
    </source>
</evidence>
<dbReference type="FunFam" id="3.40.50.620:FF:000069">
    <property type="entry name" value="diphthine--ammonia ligase"/>
    <property type="match status" value="1"/>
</dbReference>
<evidence type="ECO:0000256" key="3">
    <source>
        <dbReference type="ARBA" id="ARBA00012089"/>
    </source>
</evidence>
<dbReference type="FunCoup" id="S2J1E8">
    <property type="interactions" value="36"/>
</dbReference>
<dbReference type="GO" id="GO:0017178">
    <property type="term" value="F:diphthine-ammonia ligase activity"/>
    <property type="evidence" value="ECO:0007669"/>
    <property type="project" value="UniProtKB-EC"/>
</dbReference>
<evidence type="ECO:0000256" key="9">
    <source>
        <dbReference type="ARBA" id="ARBA00031202"/>
    </source>
</evidence>
<dbReference type="AlphaFoldDB" id="S2J1E8"/>
<evidence type="ECO:0000256" key="1">
    <source>
        <dbReference type="ARBA" id="ARBA00005156"/>
    </source>
</evidence>
<dbReference type="OMA" id="HCRLAQS"/>
<dbReference type="Gene3D" id="3.90.1490.10">
    <property type="entry name" value="putative n-type atp pyrophosphatase, domain 2"/>
    <property type="match status" value="1"/>
</dbReference>
<evidence type="ECO:0000256" key="12">
    <source>
        <dbReference type="ARBA" id="ARBA00048108"/>
    </source>
</evidence>
<dbReference type="OrthoDB" id="686384at2759"/>
<dbReference type="FunFam" id="3.90.1490.10:FF:000001">
    <property type="entry name" value="Diphthine--ammonia ligase"/>
    <property type="match status" value="1"/>
</dbReference>
<dbReference type="CDD" id="cd00448">
    <property type="entry name" value="YjgF_YER057c_UK114_family"/>
    <property type="match status" value="1"/>
</dbReference>
<evidence type="ECO:0000313" key="15">
    <source>
        <dbReference type="Proteomes" id="UP000014254"/>
    </source>
</evidence>
<comment type="catalytic activity">
    <reaction evidence="12">
        <text>diphthine-[translation elongation factor 2] + NH4(+) + ATP = diphthamide-[translation elongation factor 2] + AMP + diphosphate + H(+)</text>
        <dbReference type="Rhea" id="RHEA:19753"/>
        <dbReference type="Rhea" id="RHEA-COMP:10172"/>
        <dbReference type="Rhea" id="RHEA-COMP:10174"/>
        <dbReference type="ChEBI" id="CHEBI:15378"/>
        <dbReference type="ChEBI" id="CHEBI:16692"/>
        <dbReference type="ChEBI" id="CHEBI:28938"/>
        <dbReference type="ChEBI" id="CHEBI:30616"/>
        <dbReference type="ChEBI" id="CHEBI:33019"/>
        <dbReference type="ChEBI" id="CHEBI:82696"/>
        <dbReference type="ChEBI" id="CHEBI:456215"/>
        <dbReference type="EC" id="6.3.1.14"/>
    </reaction>
</comment>
<keyword evidence="6" id="KW-0547">Nucleotide-binding</keyword>
<evidence type="ECO:0000256" key="8">
    <source>
        <dbReference type="ARBA" id="ARBA00029814"/>
    </source>
</evidence>
<evidence type="ECO:0000256" key="2">
    <source>
        <dbReference type="ARBA" id="ARBA00008496"/>
    </source>
</evidence>
<dbReference type="InterPro" id="IPR035959">
    <property type="entry name" value="RutC-like_sf"/>
</dbReference>
<dbReference type="InParanoid" id="S2J1E8"/>
<dbReference type="PANTHER" id="PTHR12196">
    <property type="entry name" value="DOMAIN OF UNKNOWN FUNCTION 71 DUF71 -CONTAINING PROTEIN"/>
    <property type="match status" value="1"/>
</dbReference>
<gene>
    <name evidence="14" type="ORF">HMPREF1544_09839</name>
</gene>
<dbReference type="SUPFAM" id="SSF52402">
    <property type="entry name" value="Adenine nucleotide alpha hydrolases-like"/>
    <property type="match status" value="1"/>
</dbReference>
<dbReference type="CDD" id="cd01994">
    <property type="entry name" value="AANH_PF0828-like"/>
    <property type="match status" value="1"/>
</dbReference>
<evidence type="ECO:0000256" key="5">
    <source>
        <dbReference type="ARBA" id="ARBA00022598"/>
    </source>
</evidence>
<name>S2J1E8_MUCC1</name>
<dbReference type="NCBIfam" id="TIGR00290">
    <property type="entry name" value="MJ0570_dom"/>
    <property type="match status" value="1"/>
</dbReference>
<protein>
    <recommendedName>
        <fullName evidence="4">Diphthine--ammonia ligase</fullName>
        <ecNumber evidence="3">6.3.1.14</ecNumber>
    </recommendedName>
    <alternativeName>
        <fullName evidence="9">ATP-binding domain-containing protein 4</fullName>
    </alternativeName>
    <alternativeName>
        <fullName evidence="8">Diphthamide synthase</fullName>
    </alternativeName>
    <alternativeName>
        <fullName evidence="10">Diphthamide synthetase</fullName>
    </alternativeName>
    <alternativeName>
        <fullName evidence="11">Protein DPH6 homolog</fullName>
    </alternativeName>
</protein>
<evidence type="ECO:0000259" key="13">
    <source>
        <dbReference type="Pfam" id="PF01902"/>
    </source>
</evidence>
<sequence length="584" mass="65042">MKIVALVSGGKDSCYNMMQCVANGHEITAIANLKPPSESGKDELDSFMYQTVGHDAIHLYSECMDVPLYRREIKGGSVLQASDYTVTADDETEDLYMLLKDVLNDHPDIKGISVGAILSNYQRVRVEHVCNRLGLTSFAYLWRRDQKELLYEMANAGVNAILIKVAAIGLKSTHLGKSIGQLYPYLCKMNDMYDLHICGEGGEYETFTIDCPLFKKRIVVEETETVVHSDDAFAQVAYLKFKKCRLEEKTAGEMDMGNVVIQDWKEWESYDEIVSAVENAKDAPLVKAELVASFAEQPMTKSATATVHDHSPFFAISGTTAYDLDDTINFKNIEEETQACMEAVQAKLTKKGLNWKDVVTMNVFVTNMDDFGRINAVYKQFFDINPSPRALVGANLNGKAKLQIDLTAIESIANVKRDTMHVQGISYWAPANIGPYSQSVVTQGHAFVAGQIGLVPNTLDLPTPRSFAQEAALSLRNLENIVSVLELPLKTNTALCYCFVSDPTYLPLAQAAWETYMDTPPPTAYIAVPSLPRGAMVEWQVLLNAPLPTPFGEEEYDNTTDEEQDEETIRQMKVLQVREDCFGE</sequence>
<comment type="pathway">
    <text evidence="1">Protein modification; peptidyl-diphthamide biosynthesis.</text>
</comment>
<accession>S2J1E8</accession>
<dbReference type="eggNOG" id="KOG2317">
    <property type="taxonomic scope" value="Eukaryota"/>
</dbReference>
<dbReference type="eggNOG" id="KOG2316">
    <property type="taxonomic scope" value="Eukaryota"/>
</dbReference>
<dbReference type="GO" id="GO:0005524">
    <property type="term" value="F:ATP binding"/>
    <property type="evidence" value="ECO:0007669"/>
    <property type="project" value="UniProtKB-KW"/>
</dbReference>
<proteinExistence type="inferred from homology"/>
<dbReference type="InterPro" id="IPR030662">
    <property type="entry name" value="DPH6/MJ0570"/>
</dbReference>
<dbReference type="STRING" id="1220926.S2J1E8"/>
<reference evidence="15" key="1">
    <citation type="submission" date="2013-05" db="EMBL/GenBank/DDBJ databases">
        <title>The Genome sequence of Mucor circinelloides f. circinelloides 1006PhL.</title>
        <authorList>
            <consortium name="The Broad Institute Genomics Platform"/>
            <person name="Cuomo C."/>
            <person name="Earl A."/>
            <person name="Findley K."/>
            <person name="Lee S.C."/>
            <person name="Walker B."/>
            <person name="Young S."/>
            <person name="Zeng Q."/>
            <person name="Gargeya S."/>
            <person name="Fitzgerald M."/>
            <person name="Haas B."/>
            <person name="Abouelleil A."/>
            <person name="Allen A.W."/>
            <person name="Alvarado L."/>
            <person name="Arachchi H.M."/>
            <person name="Berlin A.M."/>
            <person name="Chapman S.B."/>
            <person name="Gainer-Dewar J."/>
            <person name="Goldberg J."/>
            <person name="Griggs A."/>
            <person name="Gujja S."/>
            <person name="Hansen M."/>
            <person name="Howarth C."/>
            <person name="Imamovic A."/>
            <person name="Ireland A."/>
            <person name="Larimer J."/>
            <person name="McCowan C."/>
            <person name="Murphy C."/>
            <person name="Pearson M."/>
            <person name="Poon T.W."/>
            <person name="Priest M."/>
            <person name="Roberts A."/>
            <person name="Saif S."/>
            <person name="Shea T."/>
            <person name="Sisk P."/>
            <person name="Sykes S."/>
            <person name="Wortman J."/>
            <person name="Nusbaum C."/>
            <person name="Birren B."/>
        </authorList>
    </citation>
    <scope>NUCLEOTIDE SEQUENCE [LARGE SCALE GENOMIC DNA]</scope>
    <source>
        <strain evidence="15">1006PhL</strain>
    </source>
</reference>
<evidence type="ECO:0000256" key="10">
    <source>
        <dbReference type="ARBA" id="ARBA00031552"/>
    </source>
</evidence>
<dbReference type="Pfam" id="PF01902">
    <property type="entry name" value="Diphthami_syn_2"/>
    <property type="match status" value="1"/>
</dbReference>
<comment type="similarity">
    <text evidence="2">Belongs to the Diphthine--ammonia ligase family.</text>
</comment>
<dbReference type="InterPro" id="IPR014729">
    <property type="entry name" value="Rossmann-like_a/b/a_fold"/>
</dbReference>